<feature type="region of interest" description="Disordered" evidence="1">
    <location>
        <begin position="321"/>
        <end position="365"/>
    </location>
</feature>
<evidence type="ECO:0000313" key="2">
    <source>
        <dbReference type="EMBL" id="QHT87851.1"/>
    </source>
</evidence>
<reference evidence="2" key="1">
    <citation type="journal article" date="2020" name="Nature">
        <title>Giant virus diversity and host interactions through global metagenomics.</title>
        <authorList>
            <person name="Schulz F."/>
            <person name="Roux S."/>
            <person name="Paez-Espino D."/>
            <person name="Jungbluth S."/>
            <person name="Walsh D.A."/>
            <person name="Denef V.J."/>
            <person name="McMahon K.D."/>
            <person name="Konstantinidis K.T."/>
            <person name="Eloe-Fadrosh E.A."/>
            <person name="Kyrpides N.C."/>
            <person name="Woyke T."/>
        </authorList>
    </citation>
    <scope>NUCLEOTIDE SEQUENCE</scope>
    <source>
        <strain evidence="2">GVMAG-M-3300023184-191</strain>
    </source>
</reference>
<name>A0A6C0I4B6_9ZZZZ</name>
<feature type="compositionally biased region" description="Basic residues" evidence="1">
    <location>
        <begin position="321"/>
        <end position="343"/>
    </location>
</feature>
<dbReference type="EMBL" id="MN740102">
    <property type="protein sequence ID" value="QHT87851.1"/>
    <property type="molecule type" value="Genomic_DNA"/>
</dbReference>
<protein>
    <submittedName>
        <fullName evidence="2">Uncharacterized protein</fullName>
    </submittedName>
</protein>
<organism evidence="2">
    <name type="scientific">viral metagenome</name>
    <dbReference type="NCBI Taxonomy" id="1070528"/>
    <lineage>
        <taxon>unclassified sequences</taxon>
        <taxon>metagenomes</taxon>
        <taxon>organismal metagenomes</taxon>
    </lineage>
</organism>
<feature type="compositionally biased region" description="Basic residues" evidence="1">
    <location>
        <begin position="355"/>
        <end position="365"/>
    </location>
</feature>
<sequence>MDIVYSSTELLNIKRLTVVNGNACYKIEVKDKEGPCKHKFVCTLQSTKFIAIIHDGNLHIFNLMQDQDGIFPEDFRSYIDANRMKILNLSGSFQIDGFNWKNPHNLVIVIPYSPPCDHQFLDLTVAKDIIRALNAKLQPTCHWFNLHIDYLTSFPTGSTVSMYSTLSLNSFMRPPLLLCLMHRNECVSSIEMVVRNEKIIDIYSETDARCKRRGFNILLRAVAIMISKDLSESAEKLNSSAANIISALLMIKHFNAVSQEGDISKFTISPEKLDKVIKDYFHQHDDSMVTMVELNDDNIANAMTVFHKTIEKIDCRSISVRRHRSASPARSRSRSRSRARSCRKTTSVRSAPTGGKRKTITMKNI</sequence>
<dbReference type="AlphaFoldDB" id="A0A6C0I4B6"/>
<evidence type="ECO:0000256" key="1">
    <source>
        <dbReference type="SAM" id="MobiDB-lite"/>
    </source>
</evidence>
<accession>A0A6C0I4B6</accession>
<proteinExistence type="predicted"/>